<gene>
    <name evidence="1" type="ORF">M3215_19045</name>
</gene>
<name>A0ACC6AAH8_9BACI</name>
<evidence type="ECO:0000313" key="1">
    <source>
        <dbReference type="EMBL" id="MCM3737825.1"/>
    </source>
</evidence>
<sequence length="551" mass="62148">MNKIWMLTKILLKMNYADMLTDKKKRVVSILSLLSLLFVGFLFIGPLANGMYSVLKQVDQENLLLGMGLALGSIWVFVFSITTILTVFYYNDDVEMLLPLPLKPAHIITAKFITVLITQYVMASFILFPIFIVYGLQSGAFITYYLYFLIVYILFPIIPLVLASLLMTITMRYTNIAKNKDRSNMLMGLFTLLLVVGINIFMQWKNRSAASGHSAADFLTNNQSSFLVEMTSYFPTTYFGAMALTESTSWKGILYLLLFAALSLAFYALFFYVAGRTYLKGVIGISNSTAKKEVISAENFNKATVQNSHWKAYVKKEFRILTRTPQFFINCIVQTFVMPIMFFFIIFVQDGNLAWLNKFIKDSGTAGLALGLAFCAGMFLMGSNVIATTSFSREGRTWFINRYLPVKAEGIFFAKVFTAWFINTTILAIFGLVLIIVGGVSPIFTLLWFLLCANGLWLNNLIGARWDAQTADIHWDSEQKMFKGRYTTLWNFLANILLVGITVGGVYALFYSLGVGMWGMFLSILVIFTIVNVIVSRSLQLGAERILANIK</sequence>
<organism evidence="1 2">
    <name type="scientific">Bacillus cytotoxicus</name>
    <dbReference type="NCBI Taxonomy" id="580165"/>
    <lineage>
        <taxon>Bacteria</taxon>
        <taxon>Bacillati</taxon>
        <taxon>Bacillota</taxon>
        <taxon>Bacilli</taxon>
        <taxon>Bacillales</taxon>
        <taxon>Bacillaceae</taxon>
        <taxon>Bacillus</taxon>
        <taxon>Bacillus cereus group</taxon>
    </lineage>
</organism>
<accession>A0ACC6AAH8</accession>
<reference evidence="1" key="1">
    <citation type="submission" date="2022-05" db="EMBL/GenBank/DDBJ databases">
        <title>Comparative Genomics of Spacecraft Associated Microbes.</title>
        <authorList>
            <person name="Tran M.T."/>
            <person name="Wright A."/>
            <person name="Seuylemezian A."/>
            <person name="Eisen J."/>
            <person name="Coil D."/>
        </authorList>
    </citation>
    <scope>NUCLEOTIDE SEQUENCE</scope>
    <source>
        <strain evidence="1">FAIRING 10M-2.2</strain>
    </source>
</reference>
<dbReference type="EMBL" id="JAMBOP010000029">
    <property type="protein sequence ID" value="MCM3737825.1"/>
    <property type="molecule type" value="Genomic_DNA"/>
</dbReference>
<keyword evidence="2" id="KW-1185">Reference proteome</keyword>
<protein>
    <submittedName>
        <fullName evidence="1">ABC transporter permease</fullName>
    </submittedName>
</protein>
<comment type="caution">
    <text evidence="1">The sequence shown here is derived from an EMBL/GenBank/DDBJ whole genome shotgun (WGS) entry which is preliminary data.</text>
</comment>
<evidence type="ECO:0000313" key="2">
    <source>
        <dbReference type="Proteomes" id="UP001202289"/>
    </source>
</evidence>
<proteinExistence type="predicted"/>
<dbReference type="Proteomes" id="UP001202289">
    <property type="component" value="Unassembled WGS sequence"/>
</dbReference>